<dbReference type="Pfam" id="PF02562">
    <property type="entry name" value="PhoH"/>
    <property type="match status" value="1"/>
</dbReference>
<protein>
    <submittedName>
        <fullName evidence="5">Putative ATPase related to phosphate starvation-inducible protein PhoH</fullName>
    </submittedName>
</protein>
<evidence type="ECO:0000256" key="1">
    <source>
        <dbReference type="ARBA" id="ARBA00022741"/>
    </source>
</evidence>
<dbReference type="GO" id="GO:0005829">
    <property type="term" value="C:cytosol"/>
    <property type="evidence" value="ECO:0007669"/>
    <property type="project" value="TreeGrafter"/>
</dbReference>
<dbReference type="Pfam" id="PF13638">
    <property type="entry name" value="PIN_4"/>
    <property type="match status" value="1"/>
</dbReference>
<dbReference type="InterPro" id="IPR029060">
    <property type="entry name" value="PIN-like_dom_sf"/>
</dbReference>
<dbReference type="SUPFAM" id="SSF88723">
    <property type="entry name" value="PIN domain-like"/>
    <property type="match status" value="1"/>
</dbReference>
<feature type="domain" description="PIN" evidence="4">
    <location>
        <begin position="3"/>
        <end position="135"/>
    </location>
</feature>
<keyword evidence="2" id="KW-0067">ATP-binding</keyword>
<comment type="similarity">
    <text evidence="3">In the N-terminal section; belongs to the PINc/VapC protein family.</text>
</comment>
<dbReference type="InterPro" id="IPR051451">
    <property type="entry name" value="PhoH2-like"/>
</dbReference>
<dbReference type="InterPro" id="IPR003714">
    <property type="entry name" value="PhoH"/>
</dbReference>
<organism evidence="5 6">
    <name type="scientific">Candidatus Carbonibacillus altaicus</name>
    <dbReference type="NCBI Taxonomy" id="2163959"/>
    <lineage>
        <taxon>Bacteria</taxon>
        <taxon>Bacillati</taxon>
        <taxon>Bacillota</taxon>
        <taxon>Bacilli</taxon>
        <taxon>Bacillales</taxon>
        <taxon>Candidatus Carbonibacillus</taxon>
    </lineage>
</organism>
<dbReference type="FunFam" id="3.40.50.300:FF:000013">
    <property type="entry name" value="PhoH family ATPase"/>
    <property type="match status" value="1"/>
</dbReference>
<evidence type="ECO:0000313" key="5">
    <source>
        <dbReference type="EMBL" id="PTQ55235.1"/>
    </source>
</evidence>
<dbReference type="CDD" id="cd09883">
    <property type="entry name" value="PIN_VapC_PhoHL-ATPase"/>
    <property type="match status" value="1"/>
</dbReference>
<evidence type="ECO:0000313" key="6">
    <source>
        <dbReference type="Proteomes" id="UP000244338"/>
    </source>
</evidence>
<dbReference type="AlphaFoldDB" id="A0A2R6XXT6"/>
<dbReference type="Gene3D" id="3.40.50.300">
    <property type="entry name" value="P-loop containing nucleotide triphosphate hydrolases"/>
    <property type="match status" value="1"/>
</dbReference>
<keyword evidence="1" id="KW-0547">Nucleotide-binding</keyword>
<gene>
    <name evidence="5" type="ORF">BSOLF_2846</name>
</gene>
<sequence length="451" mass="50717">MNRIYVLDTSVLLQEPQALFRFAENDVVIPAAVLEELDAKKRSSDIVGYHAREVARLLDGLREKGRLHDGVVLPQGGTLKIELNHRAMDTLRDFFLDTTADHRILAVAYNLQQEEKIKANGKEVVLVSQDALMRIKADALNVTSEAFLSERVAVAADDFYSGVLTLEVLPEWIDRLYREGKLDLGTFAKAEEGIRAFDLFPHQFVVLKDRLGSSQSAVGRIDGKVEWLERLPQTAEEEVWGVRGRNLRQRMAFTLLLDPDIPLVTIAGKAGTGKTLLSLAAALYQVEDLHRYHRLIVMRPIVPLGKDIGYLPGEKEEKLKPWMQPIYDNLEYVFNVTHRGDLEKILSGIHSIQIEALTYIRGRSLPQQFILVDEAQNLTKHEVKTLATRAGEGSKLVLVGDPEQIDHPYLDRWTNGLVYAAERMKASPLAGHVKLERGERSPLAQAAADWL</sequence>
<accession>A0A2R6XXT6</accession>
<dbReference type="InterPro" id="IPR002716">
    <property type="entry name" value="PIN_dom"/>
</dbReference>
<dbReference type="SUPFAM" id="SSF52540">
    <property type="entry name" value="P-loop containing nucleoside triphosphate hydrolases"/>
    <property type="match status" value="1"/>
</dbReference>
<name>A0A2R6XXT6_9BACL</name>
<dbReference type="PANTHER" id="PTHR30473">
    <property type="entry name" value="PROTEIN PHOH"/>
    <property type="match status" value="1"/>
</dbReference>
<evidence type="ECO:0000256" key="2">
    <source>
        <dbReference type="ARBA" id="ARBA00022840"/>
    </source>
</evidence>
<dbReference type="GO" id="GO:0005524">
    <property type="term" value="F:ATP binding"/>
    <property type="evidence" value="ECO:0007669"/>
    <property type="project" value="UniProtKB-KW"/>
</dbReference>
<proteinExistence type="inferred from homology"/>
<dbReference type="EMBL" id="PEBX01000160">
    <property type="protein sequence ID" value="PTQ55235.1"/>
    <property type="molecule type" value="Genomic_DNA"/>
</dbReference>
<evidence type="ECO:0000256" key="3">
    <source>
        <dbReference type="ARBA" id="ARBA00046345"/>
    </source>
</evidence>
<dbReference type="Proteomes" id="UP000244338">
    <property type="component" value="Unassembled WGS sequence"/>
</dbReference>
<dbReference type="InterPro" id="IPR027417">
    <property type="entry name" value="P-loop_NTPase"/>
</dbReference>
<reference evidence="6" key="1">
    <citation type="journal article" date="2018" name="Sci. Rep.">
        <title>Lignite coal burning seam in the remote Altai Mountains harbors a hydrogen-driven thermophilic microbial community.</title>
        <authorList>
            <person name="Kadnikov V.V."/>
            <person name="Mardanov A.V."/>
            <person name="Ivasenko D.A."/>
            <person name="Antsiferov D.V."/>
            <person name="Beletsky A.V."/>
            <person name="Karnachuk O.V."/>
            <person name="Ravin N.V."/>
        </authorList>
    </citation>
    <scope>NUCLEOTIDE SEQUENCE [LARGE SCALE GENOMIC DNA]</scope>
</reference>
<comment type="caution">
    <text evidence="5">The sequence shown here is derived from an EMBL/GenBank/DDBJ whole genome shotgun (WGS) entry which is preliminary data.</text>
</comment>
<dbReference type="PANTHER" id="PTHR30473:SF2">
    <property type="entry name" value="PIN DOMAIN-CONTAINING PROTEIN"/>
    <property type="match status" value="1"/>
</dbReference>
<dbReference type="Gene3D" id="3.40.50.1010">
    <property type="entry name" value="5'-nuclease"/>
    <property type="match status" value="1"/>
</dbReference>
<dbReference type="SMART" id="SM00670">
    <property type="entry name" value="PINc"/>
    <property type="match status" value="1"/>
</dbReference>
<evidence type="ECO:0000259" key="4">
    <source>
        <dbReference type="SMART" id="SM00670"/>
    </source>
</evidence>